<organism evidence="2 3">
    <name type="scientific">Thalictrum thalictroides</name>
    <name type="common">Rue-anemone</name>
    <name type="synonym">Anemone thalictroides</name>
    <dbReference type="NCBI Taxonomy" id="46969"/>
    <lineage>
        <taxon>Eukaryota</taxon>
        <taxon>Viridiplantae</taxon>
        <taxon>Streptophyta</taxon>
        <taxon>Embryophyta</taxon>
        <taxon>Tracheophyta</taxon>
        <taxon>Spermatophyta</taxon>
        <taxon>Magnoliopsida</taxon>
        <taxon>Ranunculales</taxon>
        <taxon>Ranunculaceae</taxon>
        <taxon>Thalictroideae</taxon>
        <taxon>Thalictrum</taxon>
    </lineage>
</organism>
<dbReference type="AlphaFoldDB" id="A0A7J6W8I3"/>
<dbReference type="OrthoDB" id="5429445at2759"/>
<proteinExistence type="predicted"/>
<dbReference type="Proteomes" id="UP000554482">
    <property type="component" value="Unassembled WGS sequence"/>
</dbReference>
<comment type="caution">
    <text evidence="2">The sequence shown here is derived from an EMBL/GenBank/DDBJ whole genome shotgun (WGS) entry which is preliminary data.</text>
</comment>
<evidence type="ECO:0000313" key="3">
    <source>
        <dbReference type="Proteomes" id="UP000554482"/>
    </source>
</evidence>
<name>A0A7J6W8I3_THATH</name>
<sequence length="118" mass="13089">MLSSGYPETFLQNKDFEETLNVEEPAVVRGKGRPKGSRNKKQKTFDNSTRREPSSFELAQASLKTIATTSSSSQAPKIRSSLTISEREEGVQGRGIIQRQKSSSVPGVPEHMMTSFRI</sequence>
<feature type="region of interest" description="Disordered" evidence="1">
    <location>
        <begin position="22"/>
        <end position="55"/>
    </location>
</feature>
<protein>
    <submittedName>
        <fullName evidence="2">Uncharacterized protein</fullName>
    </submittedName>
</protein>
<gene>
    <name evidence="2" type="ORF">FRX31_016720</name>
</gene>
<keyword evidence="3" id="KW-1185">Reference proteome</keyword>
<feature type="compositionally biased region" description="Polar residues" evidence="1">
    <location>
        <begin position="67"/>
        <end position="84"/>
    </location>
</feature>
<accession>A0A7J6W8I3</accession>
<evidence type="ECO:0000313" key="2">
    <source>
        <dbReference type="EMBL" id="KAF5193694.1"/>
    </source>
</evidence>
<feature type="region of interest" description="Disordered" evidence="1">
    <location>
        <begin position="67"/>
        <end position="118"/>
    </location>
</feature>
<reference evidence="2 3" key="1">
    <citation type="submission" date="2020-06" db="EMBL/GenBank/DDBJ databases">
        <title>Transcriptomic and genomic resources for Thalictrum thalictroides and T. hernandezii: Facilitating candidate gene discovery in an emerging model plant lineage.</title>
        <authorList>
            <person name="Arias T."/>
            <person name="Riano-Pachon D.M."/>
            <person name="Di Stilio V.S."/>
        </authorList>
    </citation>
    <scope>NUCLEOTIDE SEQUENCE [LARGE SCALE GENOMIC DNA]</scope>
    <source>
        <strain evidence="3">cv. WT478/WT964</strain>
        <tissue evidence="2">Leaves</tissue>
    </source>
</reference>
<evidence type="ECO:0000256" key="1">
    <source>
        <dbReference type="SAM" id="MobiDB-lite"/>
    </source>
</evidence>
<dbReference type="EMBL" id="JABWDY010019745">
    <property type="protein sequence ID" value="KAF5193694.1"/>
    <property type="molecule type" value="Genomic_DNA"/>
</dbReference>
<feature type="compositionally biased region" description="Basic residues" evidence="1">
    <location>
        <begin position="30"/>
        <end position="42"/>
    </location>
</feature>